<keyword evidence="11" id="KW-0539">Nucleus</keyword>
<proteinExistence type="inferred from homology"/>
<dbReference type="CDD" id="cd12290">
    <property type="entry name" value="RRM1_LARP7"/>
    <property type="match status" value="1"/>
</dbReference>
<name>A0ABM1B793_LIMPO</name>
<dbReference type="PRINTS" id="PR00302">
    <property type="entry name" value="LUPUSLA"/>
</dbReference>
<keyword evidence="6" id="KW-0744">Spermatogenesis</keyword>
<evidence type="ECO:0000256" key="12">
    <source>
        <dbReference type="ARBA" id="ARBA00029640"/>
    </source>
</evidence>
<evidence type="ECO:0000313" key="19">
    <source>
        <dbReference type="RefSeq" id="XP_013776238.1"/>
    </source>
</evidence>
<dbReference type="PROSITE" id="PS50102">
    <property type="entry name" value="RRM"/>
    <property type="match status" value="1"/>
</dbReference>
<dbReference type="InterPro" id="IPR012677">
    <property type="entry name" value="Nucleotide-bd_a/b_plait_sf"/>
</dbReference>
<feature type="compositionally biased region" description="Basic and acidic residues" evidence="14">
    <location>
        <begin position="249"/>
        <end position="269"/>
    </location>
</feature>
<dbReference type="InterPro" id="IPR014886">
    <property type="entry name" value="La_xRRM"/>
</dbReference>
<dbReference type="InterPro" id="IPR036388">
    <property type="entry name" value="WH-like_DNA-bd_sf"/>
</dbReference>
<dbReference type="PANTHER" id="PTHR22792:SF62">
    <property type="entry name" value="LA-RELATED PROTEIN 7"/>
    <property type="match status" value="1"/>
</dbReference>
<evidence type="ECO:0000259" key="15">
    <source>
        <dbReference type="PROSITE" id="PS50102"/>
    </source>
</evidence>
<feature type="compositionally biased region" description="Basic residues" evidence="14">
    <location>
        <begin position="294"/>
        <end position="308"/>
    </location>
</feature>
<evidence type="ECO:0000256" key="3">
    <source>
        <dbReference type="ARBA" id="ARBA00015867"/>
    </source>
</evidence>
<dbReference type="PROSITE" id="PS50961">
    <property type="entry name" value="HTH_LA"/>
    <property type="match status" value="1"/>
</dbReference>
<dbReference type="Pfam" id="PF00076">
    <property type="entry name" value="RRM_1"/>
    <property type="match status" value="1"/>
</dbReference>
<gene>
    <name evidence="19" type="primary">LOC106461013</name>
</gene>
<evidence type="ECO:0000259" key="16">
    <source>
        <dbReference type="PROSITE" id="PS50961"/>
    </source>
</evidence>
<feature type="domain" description="RRM" evidence="15">
    <location>
        <begin position="140"/>
        <end position="218"/>
    </location>
</feature>
<evidence type="ECO:0000256" key="1">
    <source>
        <dbReference type="ARBA" id="ARBA00004642"/>
    </source>
</evidence>
<evidence type="ECO:0000313" key="18">
    <source>
        <dbReference type="Proteomes" id="UP000694941"/>
    </source>
</evidence>
<dbReference type="Gene3D" id="1.10.10.10">
    <property type="entry name" value="Winged helix-like DNA-binding domain superfamily/Winged helix DNA-binding domain"/>
    <property type="match status" value="1"/>
</dbReference>
<feature type="compositionally biased region" description="Basic and acidic residues" evidence="14">
    <location>
        <begin position="279"/>
        <end position="293"/>
    </location>
</feature>
<feature type="region of interest" description="Disordered" evidence="14">
    <location>
        <begin position="214"/>
        <end position="312"/>
    </location>
</feature>
<keyword evidence="5" id="KW-0221">Differentiation</keyword>
<evidence type="ECO:0000256" key="10">
    <source>
        <dbReference type="ARBA" id="ARBA00023187"/>
    </source>
</evidence>
<dbReference type="InterPro" id="IPR045180">
    <property type="entry name" value="La_dom_prot"/>
</dbReference>
<dbReference type="PROSITE" id="PS51939">
    <property type="entry name" value="XRRM"/>
    <property type="match status" value="1"/>
</dbReference>
<evidence type="ECO:0000256" key="2">
    <source>
        <dbReference type="ARBA" id="ARBA00008680"/>
    </source>
</evidence>
<dbReference type="Proteomes" id="UP000694941">
    <property type="component" value="Unplaced"/>
</dbReference>
<dbReference type="InterPro" id="IPR036390">
    <property type="entry name" value="WH_DNA-bd_sf"/>
</dbReference>
<evidence type="ECO:0000256" key="14">
    <source>
        <dbReference type="SAM" id="MobiDB-lite"/>
    </source>
</evidence>
<dbReference type="Pfam" id="PF05383">
    <property type="entry name" value="La"/>
    <property type="match status" value="1"/>
</dbReference>
<dbReference type="InterPro" id="IPR000504">
    <property type="entry name" value="RRM_dom"/>
</dbReference>
<keyword evidence="9" id="KW-0804">Transcription</keyword>
<feature type="domain" description="XRRM" evidence="17">
    <location>
        <begin position="384"/>
        <end position="494"/>
    </location>
</feature>
<feature type="domain" description="HTH La-type RNA-binding" evidence="16">
    <location>
        <begin position="44"/>
        <end position="135"/>
    </location>
</feature>
<dbReference type="PANTHER" id="PTHR22792">
    <property type="entry name" value="LUPUS LA PROTEIN-RELATED"/>
    <property type="match status" value="1"/>
</dbReference>
<reference evidence="19" key="1">
    <citation type="submission" date="2025-08" db="UniProtKB">
        <authorList>
            <consortium name="RefSeq"/>
        </authorList>
    </citation>
    <scope>IDENTIFICATION</scope>
    <source>
        <tissue evidence="19">Muscle</tissue>
    </source>
</reference>
<dbReference type="InterPro" id="IPR034887">
    <property type="entry name" value="LARP7_RRM1"/>
</dbReference>
<evidence type="ECO:0000256" key="5">
    <source>
        <dbReference type="ARBA" id="ARBA00022782"/>
    </source>
</evidence>
<evidence type="ECO:0000256" key="7">
    <source>
        <dbReference type="ARBA" id="ARBA00022884"/>
    </source>
</evidence>
<evidence type="ECO:0000256" key="8">
    <source>
        <dbReference type="ARBA" id="ARBA00023015"/>
    </source>
</evidence>
<keyword evidence="18" id="KW-1185">Reference proteome</keyword>
<dbReference type="GeneID" id="106461013"/>
<evidence type="ECO:0000256" key="11">
    <source>
        <dbReference type="ARBA" id="ARBA00023242"/>
    </source>
</evidence>
<evidence type="ECO:0000256" key="6">
    <source>
        <dbReference type="ARBA" id="ARBA00022871"/>
    </source>
</evidence>
<dbReference type="InterPro" id="IPR002344">
    <property type="entry name" value="Lupus_La"/>
</dbReference>
<keyword evidence="10" id="KW-0508">mRNA splicing</keyword>
<dbReference type="SUPFAM" id="SSF54928">
    <property type="entry name" value="RNA-binding domain, RBD"/>
    <property type="match status" value="1"/>
</dbReference>
<evidence type="ECO:0000256" key="9">
    <source>
        <dbReference type="ARBA" id="ARBA00023163"/>
    </source>
</evidence>
<dbReference type="CDD" id="cd07323">
    <property type="entry name" value="LAM"/>
    <property type="match status" value="1"/>
</dbReference>
<dbReference type="Gene3D" id="3.30.70.330">
    <property type="match status" value="2"/>
</dbReference>
<keyword evidence="7 13" id="KW-0694">RNA-binding</keyword>
<comment type="similarity">
    <text evidence="2">Belongs to the LARP7 family.</text>
</comment>
<accession>A0ABM1B793</accession>
<dbReference type="SUPFAM" id="SSF46785">
    <property type="entry name" value="Winged helix' DNA-binding domain"/>
    <property type="match status" value="1"/>
</dbReference>
<dbReference type="SMART" id="SM00360">
    <property type="entry name" value="RRM"/>
    <property type="match status" value="1"/>
</dbReference>
<evidence type="ECO:0000256" key="13">
    <source>
        <dbReference type="PROSITE-ProRule" id="PRU00332"/>
    </source>
</evidence>
<keyword evidence="4" id="KW-0507">mRNA processing</keyword>
<dbReference type="RefSeq" id="XP_013776238.1">
    <property type="nucleotide sequence ID" value="XM_013920784.2"/>
</dbReference>
<dbReference type="SMART" id="SM00715">
    <property type="entry name" value="LA"/>
    <property type="match status" value="1"/>
</dbReference>
<dbReference type="InterPro" id="IPR006630">
    <property type="entry name" value="La_HTH"/>
</dbReference>
<dbReference type="Pfam" id="PF08777">
    <property type="entry name" value="RRM_3"/>
    <property type="match status" value="1"/>
</dbReference>
<keyword evidence="8" id="KW-0805">Transcription regulation</keyword>
<evidence type="ECO:0000259" key="17">
    <source>
        <dbReference type="PROSITE" id="PS51939"/>
    </source>
</evidence>
<protein>
    <recommendedName>
        <fullName evidence="3">La-related protein 7</fullName>
    </recommendedName>
    <alternativeName>
        <fullName evidence="12">La ribonucleoprotein domain family member 7</fullName>
    </alternativeName>
</protein>
<comment type="subcellular location">
    <subcellularLocation>
        <location evidence="1">Nucleus</location>
        <location evidence="1">Nucleoplasm</location>
    </subcellularLocation>
</comment>
<evidence type="ECO:0000256" key="4">
    <source>
        <dbReference type="ARBA" id="ARBA00022664"/>
    </source>
</evidence>
<dbReference type="InterPro" id="IPR035979">
    <property type="entry name" value="RBD_domain_sf"/>
</dbReference>
<organism evidence="18 19">
    <name type="scientific">Limulus polyphemus</name>
    <name type="common">Atlantic horseshoe crab</name>
    <dbReference type="NCBI Taxonomy" id="6850"/>
    <lineage>
        <taxon>Eukaryota</taxon>
        <taxon>Metazoa</taxon>
        <taxon>Ecdysozoa</taxon>
        <taxon>Arthropoda</taxon>
        <taxon>Chelicerata</taxon>
        <taxon>Merostomata</taxon>
        <taxon>Xiphosura</taxon>
        <taxon>Limulidae</taxon>
        <taxon>Limulus</taxon>
    </lineage>
</organism>
<sequence>MADLLSTENRKELMRNKDEEDLGNLCKEEETCLIGERNNDRKIRKRKKKTFSAIKEQMEFYFSDSNLQKDKFLKSLVYNNDENYVELELFLTFNKIKNLTHDIKDIIIALEKSELLELNKAGTHVRRVSLVTEEKDFDRCTIYVERLPSHTDHDWLKSVFSNFGTVTYVSLPKFKSTGKPKGFAFVEFENTEAAQRACENFGSFDIEMCSTDVEEPTEVKKTPVEEETTPNEENQQKRKLDIDGSDNETQAKRQKLDSKADEKDCDPRSDNLVSQKNTQESKDLAVKGYSEKLTKKHKKKRRRQRKQWAHQEEVETIGLRVMSKLEWKRWRNKYLSLQKATMAQVKKALQLEKDFNSGRKLAWHNDEVEPITEKVTIDKDLKMEMTPGVIVKVSREEQIPRPSEFKQKIQSLSNVAYVDMENDLTVYIRCMDPESAKRLLIAGKEAKLGELCVLEGEEERNYWEKINKDREARLAMKPREKKRGMSKVIARAEKAVQMKNKHIRFDD</sequence>